<dbReference type="InterPro" id="IPR035892">
    <property type="entry name" value="C2_domain_sf"/>
</dbReference>
<dbReference type="SMART" id="SM00239">
    <property type="entry name" value="C2"/>
    <property type="match status" value="1"/>
</dbReference>
<evidence type="ECO:0000256" key="6">
    <source>
        <dbReference type="ARBA" id="ARBA00023136"/>
    </source>
</evidence>
<accession>A0A5N5NKF8</accession>
<dbReference type="EMBL" id="VFJC01000009">
    <property type="protein sequence ID" value="KAB5567497.1"/>
    <property type="molecule type" value="Genomic_DNA"/>
</dbReference>
<reference evidence="11 12" key="1">
    <citation type="submission" date="2019-06" db="EMBL/GenBank/DDBJ databases">
        <title>A chromosome-scale genome assembly of the striped catfish, Pangasianodon hypophthalmus.</title>
        <authorList>
            <person name="Wen M."/>
            <person name="Zahm M."/>
            <person name="Roques C."/>
            <person name="Cabau C."/>
            <person name="Klopp C."/>
            <person name="Donnadieu C."/>
            <person name="Jouanno E."/>
            <person name="Avarre J.-C."/>
            <person name="Campet M."/>
            <person name="Ha T.T.T."/>
            <person name="Dugue R."/>
            <person name="Lampietro C."/>
            <person name="Louis A."/>
            <person name="Herpin A."/>
            <person name="Echchiki A."/>
            <person name="Berthelot C."/>
            <person name="Parey E."/>
            <person name="Roest-Crollius H."/>
            <person name="Braasch I."/>
            <person name="Postlethwait J."/>
            <person name="Bobe J."/>
            <person name="Montfort J."/>
            <person name="Bouchez O."/>
            <person name="Begum T."/>
            <person name="Schartl M."/>
            <person name="Guiguen Y."/>
        </authorList>
    </citation>
    <scope>NUCLEOTIDE SEQUENCE [LARGE SCALE GENOMIC DNA]</scope>
    <source>
        <strain evidence="11 12">Indonesia</strain>
        <tissue evidence="11">Blood</tissue>
    </source>
</reference>
<evidence type="ECO:0000256" key="8">
    <source>
        <dbReference type="SAM" id="SignalP"/>
    </source>
</evidence>
<dbReference type="PROSITE" id="PS51412">
    <property type="entry name" value="MACPF_2"/>
    <property type="match status" value="1"/>
</dbReference>
<feature type="chain" id="PRO_5024283967" description="Perforin-1-like" evidence="8">
    <location>
        <begin position="28"/>
        <end position="519"/>
    </location>
</feature>
<evidence type="ECO:0000256" key="3">
    <source>
        <dbReference type="ARBA" id="ARBA00009214"/>
    </source>
</evidence>
<evidence type="ECO:0000259" key="9">
    <source>
        <dbReference type="PROSITE" id="PS50004"/>
    </source>
</evidence>
<protein>
    <recommendedName>
        <fullName evidence="13">Perforin-1-like</fullName>
    </recommendedName>
</protein>
<dbReference type="PROSITE" id="PS50004">
    <property type="entry name" value="C2"/>
    <property type="match status" value="1"/>
</dbReference>
<sequence>MGHHKCAGLHLLLCISTILSLCHQSSACRLGTETECEKAPFVPGYNLAGEGFDVVRLQRKGAYLINVKSQRSDNCTCTVCKNRFQGGQVQKLPLAIVDWRPFSRCNKQLSSALHHSIDSLIKSSTSLINNNWGMDLSLDDLGKAVLGGSHSDIAKFAQSQHTMDKATFALHEISCTYYSYRVMDQPELSAEFTKRLLQLPRHYSEKTKSQYRRIIDTYGTHYIRHVYLGGRVRQVTAFRTCLATLKGFMESDIKNCLNIDLKMALGFLPANTSLSYKCSNILKDNMSMGFYQGFLTQKLEVLGGESYFPDLAFHQSPAEAYASWMNSLRVNPDIISYAIFPLHHLVADPELSASLRRVVTEYIEENKLPSEQNQNHECKPTPNLDHNCCPLRAGHGTLTVVVHRATGLKADFFTKTDGYVKVWYNNMYEETDIVMDDNNPEWNITYSFGSIEFGHELIFEVWDSDVMYNDMVGRCVVYPERGIHTHSCRLTKGVFYFTYSAQCDAHLAGHRCGRYSPKA</sequence>
<evidence type="ECO:0008006" key="13">
    <source>
        <dbReference type="Google" id="ProtNLM"/>
    </source>
</evidence>
<dbReference type="GO" id="GO:0022829">
    <property type="term" value="F:wide pore channel activity"/>
    <property type="evidence" value="ECO:0007669"/>
    <property type="project" value="TreeGrafter"/>
</dbReference>
<feature type="domain" description="MACPF" evidence="10">
    <location>
        <begin position="32"/>
        <end position="377"/>
    </location>
</feature>
<dbReference type="SMART" id="SM00457">
    <property type="entry name" value="MACPF"/>
    <property type="match status" value="1"/>
</dbReference>
<keyword evidence="4" id="KW-0964">Secreted</keyword>
<dbReference type="InterPro" id="IPR020863">
    <property type="entry name" value="MACPF_CS"/>
</dbReference>
<evidence type="ECO:0000256" key="1">
    <source>
        <dbReference type="ARBA" id="ARBA00004370"/>
    </source>
</evidence>
<dbReference type="GO" id="GO:0051607">
    <property type="term" value="P:defense response to virus"/>
    <property type="evidence" value="ECO:0007669"/>
    <property type="project" value="TreeGrafter"/>
</dbReference>
<dbReference type="Pfam" id="PF01823">
    <property type="entry name" value="MACPF"/>
    <property type="match status" value="1"/>
</dbReference>
<comment type="caution">
    <text evidence="11">The sequence shown here is derived from an EMBL/GenBank/DDBJ whole genome shotgun (WGS) entry which is preliminary data.</text>
</comment>
<evidence type="ECO:0000313" key="11">
    <source>
        <dbReference type="EMBL" id="KAB5567497.1"/>
    </source>
</evidence>
<organism evidence="11 12">
    <name type="scientific">Pangasianodon hypophthalmus</name>
    <name type="common">Striped catfish</name>
    <name type="synonym">Helicophagus hypophthalmus</name>
    <dbReference type="NCBI Taxonomy" id="310915"/>
    <lineage>
        <taxon>Eukaryota</taxon>
        <taxon>Metazoa</taxon>
        <taxon>Chordata</taxon>
        <taxon>Craniata</taxon>
        <taxon>Vertebrata</taxon>
        <taxon>Euteleostomi</taxon>
        <taxon>Actinopterygii</taxon>
        <taxon>Neopterygii</taxon>
        <taxon>Teleostei</taxon>
        <taxon>Ostariophysi</taxon>
        <taxon>Siluriformes</taxon>
        <taxon>Pangasiidae</taxon>
        <taxon>Pangasianodon</taxon>
    </lineage>
</organism>
<evidence type="ECO:0000256" key="7">
    <source>
        <dbReference type="ARBA" id="ARBA00023157"/>
    </source>
</evidence>
<dbReference type="InterPro" id="IPR052784">
    <property type="entry name" value="Perforin-1_pore-forming"/>
</dbReference>
<dbReference type="SUPFAM" id="SSF49562">
    <property type="entry name" value="C2 domain (Calcium/lipid-binding domain, CaLB)"/>
    <property type="match status" value="1"/>
</dbReference>
<dbReference type="GO" id="GO:0031640">
    <property type="term" value="P:killing of cells of another organism"/>
    <property type="evidence" value="ECO:0007669"/>
    <property type="project" value="UniProtKB-KW"/>
</dbReference>
<evidence type="ECO:0000256" key="2">
    <source>
        <dbReference type="ARBA" id="ARBA00004613"/>
    </source>
</evidence>
<dbReference type="Gene3D" id="2.60.40.150">
    <property type="entry name" value="C2 domain"/>
    <property type="match status" value="1"/>
</dbReference>
<gene>
    <name evidence="11" type="ORF">PHYPO_G00233450</name>
</gene>
<dbReference type="PANTHER" id="PTHR46096">
    <property type="entry name" value="PERFORIN-1"/>
    <property type="match status" value="1"/>
</dbReference>
<proteinExistence type="inferred from homology"/>
<comment type="subcellular location">
    <subcellularLocation>
        <location evidence="1">Membrane</location>
    </subcellularLocation>
    <subcellularLocation>
        <location evidence="2">Secreted</location>
    </subcellularLocation>
</comment>
<evidence type="ECO:0000259" key="10">
    <source>
        <dbReference type="PROSITE" id="PS51412"/>
    </source>
</evidence>
<dbReference type="Proteomes" id="UP000327468">
    <property type="component" value="Chromosome 8"/>
</dbReference>
<dbReference type="PANTHER" id="PTHR46096:SF1">
    <property type="entry name" value="PERFORIN 1.5"/>
    <property type="match status" value="1"/>
</dbReference>
<dbReference type="GO" id="GO:0001771">
    <property type="term" value="P:immunological synapse formation"/>
    <property type="evidence" value="ECO:0007669"/>
    <property type="project" value="TreeGrafter"/>
</dbReference>
<keyword evidence="7" id="KW-1015">Disulfide bond</keyword>
<comment type="similarity">
    <text evidence="3">Belongs to the complement C6/C7/C8/C9 family.</text>
</comment>
<dbReference type="GO" id="GO:0005576">
    <property type="term" value="C:extracellular region"/>
    <property type="evidence" value="ECO:0007669"/>
    <property type="project" value="UniProtKB-SubCell"/>
</dbReference>
<keyword evidence="5" id="KW-0204">Cytolysis</keyword>
<dbReference type="InterPro" id="IPR000008">
    <property type="entry name" value="C2_dom"/>
</dbReference>
<evidence type="ECO:0000256" key="5">
    <source>
        <dbReference type="ARBA" id="ARBA00022852"/>
    </source>
</evidence>
<dbReference type="Pfam" id="PF00168">
    <property type="entry name" value="C2"/>
    <property type="match status" value="1"/>
</dbReference>
<dbReference type="GO" id="GO:0016020">
    <property type="term" value="C:membrane"/>
    <property type="evidence" value="ECO:0007669"/>
    <property type="project" value="UniProtKB-SubCell"/>
</dbReference>
<dbReference type="GO" id="GO:0001913">
    <property type="term" value="P:T cell mediated cytotoxicity"/>
    <property type="evidence" value="ECO:0007669"/>
    <property type="project" value="TreeGrafter"/>
</dbReference>
<dbReference type="AlphaFoldDB" id="A0A5N5NKF8"/>
<feature type="signal peptide" evidence="8">
    <location>
        <begin position="1"/>
        <end position="27"/>
    </location>
</feature>
<feature type="domain" description="C2" evidence="9">
    <location>
        <begin position="378"/>
        <end position="495"/>
    </location>
</feature>
<evidence type="ECO:0000256" key="4">
    <source>
        <dbReference type="ARBA" id="ARBA00022525"/>
    </source>
</evidence>
<dbReference type="InterPro" id="IPR020864">
    <property type="entry name" value="MACPF"/>
</dbReference>
<evidence type="ECO:0000313" key="12">
    <source>
        <dbReference type="Proteomes" id="UP000327468"/>
    </source>
</evidence>
<keyword evidence="8" id="KW-0732">Signal</keyword>
<keyword evidence="6" id="KW-0472">Membrane</keyword>
<dbReference type="PROSITE" id="PS00279">
    <property type="entry name" value="MACPF_1"/>
    <property type="match status" value="1"/>
</dbReference>
<name>A0A5N5NKF8_PANHP</name>
<keyword evidence="12" id="KW-1185">Reference proteome</keyword>